<keyword evidence="3" id="KW-1185">Reference proteome</keyword>
<dbReference type="Gene3D" id="3.40.50.720">
    <property type="entry name" value="NAD(P)-binding Rossmann-like Domain"/>
    <property type="match status" value="1"/>
</dbReference>
<dbReference type="PANTHER" id="PTHR48079">
    <property type="entry name" value="PROTEIN YEEZ"/>
    <property type="match status" value="1"/>
</dbReference>
<dbReference type="InterPro" id="IPR051783">
    <property type="entry name" value="NAD(P)-dependent_oxidoreduct"/>
</dbReference>
<dbReference type="Pfam" id="PF01370">
    <property type="entry name" value="Epimerase"/>
    <property type="match status" value="1"/>
</dbReference>
<proteinExistence type="predicted"/>
<feature type="domain" description="NAD-dependent epimerase/dehydratase" evidence="1">
    <location>
        <begin position="3"/>
        <end position="229"/>
    </location>
</feature>
<evidence type="ECO:0000313" key="3">
    <source>
        <dbReference type="Proteomes" id="UP001335729"/>
    </source>
</evidence>
<comment type="caution">
    <text evidence="2">The sequence shown here is derived from an EMBL/GenBank/DDBJ whole genome shotgun (WGS) entry which is preliminary data.</text>
</comment>
<dbReference type="RefSeq" id="WP_330502837.1">
    <property type="nucleotide sequence ID" value="NZ_JAZDUE010000001.1"/>
</dbReference>
<dbReference type="Proteomes" id="UP001335729">
    <property type="component" value="Unassembled WGS sequence"/>
</dbReference>
<protein>
    <submittedName>
        <fullName evidence="2">NAD-dependent epimerase/dehydratase family protein</fullName>
    </submittedName>
</protein>
<dbReference type="InterPro" id="IPR036291">
    <property type="entry name" value="NAD(P)-bd_dom_sf"/>
</dbReference>
<accession>A0ABU7MMB2</accession>
<reference evidence="2 3" key="1">
    <citation type="submission" date="2024-01" db="EMBL/GenBank/DDBJ databases">
        <title>Draft genome sequence of Gordonia sp. PKS22-38.</title>
        <authorList>
            <person name="Suphannarot A."/>
            <person name="Mingma R."/>
        </authorList>
    </citation>
    <scope>NUCLEOTIDE SEQUENCE [LARGE SCALE GENOMIC DNA]</scope>
    <source>
        <strain evidence="2 3">PKS22-38</strain>
    </source>
</reference>
<gene>
    <name evidence="2" type="ORF">V1Y59_00150</name>
</gene>
<organism evidence="2 3">
    <name type="scientific">Gordonia prachuapensis</name>
    <dbReference type="NCBI Taxonomy" id="3115651"/>
    <lineage>
        <taxon>Bacteria</taxon>
        <taxon>Bacillati</taxon>
        <taxon>Actinomycetota</taxon>
        <taxon>Actinomycetes</taxon>
        <taxon>Mycobacteriales</taxon>
        <taxon>Gordoniaceae</taxon>
        <taxon>Gordonia</taxon>
    </lineage>
</organism>
<evidence type="ECO:0000313" key="2">
    <source>
        <dbReference type="EMBL" id="MEE4021468.1"/>
    </source>
</evidence>
<sequence length="339" mass="36563">MKLVIGATGFLGSRLVRQLVESGESVRVLVRPTSDTKSINDLDVERAVGELFDAESVAAAMDGCDVVFYCAVDTRAWLTDSTPLFRTNVDALRAVLDVAVSVDLRAFVFTSSAATIGLVSGRLADEGDAFNWSDRAPDYVRSRVAGEELVLDYARSRGLPAMAMCVANTYGPGDWQPTPHGSFVAGAALGKLPFTVRGCRSESVGVDDAARALVLAAEHGRPGERYIVAERSVDLGEIVAIAADAAGRRPPRLVLHRRLLYAIGAVGSMLTRLTGRPRQLTVASVRLMHIMSPMDHTKAVRELGWSPSPVSESVVDGARFWVDRVARRRAQRTNSVGDR</sequence>
<name>A0ABU7MMB2_9ACTN</name>
<dbReference type="EMBL" id="JAZDUE010000001">
    <property type="protein sequence ID" value="MEE4021468.1"/>
    <property type="molecule type" value="Genomic_DNA"/>
</dbReference>
<dbReference type="PANTHER" id="PTHR48079:SF6">
    <property type="entry name" value="NAD(P)-BINDING DOMAIN-CONTAINING PROTEIN-RELATED"/>
    <property type="match status" value="1"/>
</dbReference>
<dbReference type="SUPFAM" id="SSF51735">
    <property type="entry name" value="NAD(P)-binding Rossmann-fold domains"/>
    <property type="match status" value="1"/>
</dbReference>
<evidence type="ECO:0000259" key="1">
    <source>
        <dbReference type="Pfam" id="PF01370"/>
    </source>
</evidence>
<dbReference type="InterPro" id="IPR001509">
    <property type="entry name" value="Epimerase_deHydtase"/>
</dbReference>